<dbReference type="Gene3D" id="3.30.1490.20">
    <property type="entry name" value="ATP-grasp fold, A domain"/>
    <property type="match status" value="1"/>
</dbReference>
<dbReference type="PANTHER" id="PTHR23132">
    <property type="entry name" value="D-ALANINE--D-ALANINE LIGASE"/>
    <property type="match status" value="1"/>
</dbReference>
<reference evidence="5 6" key="1">
    <citation type="submission" date="2019-11" db="EMBL/GenBank/DDBJ databases">
        <title>Pedobacter sp. HMF7056 Genome sequencing and assembly.</title>
        <authorList>
            <person name="Kang H."/>
            <person name="Kim H."/>
            <person name="Joh K."/>
        </authorList>
    </citation>
    <scope>NUCLEOTIDE SEQUENCE [LARGE SCALE GENOMIC DNA]</scope>
    <source>
        <strain evidence="5 6">HMF7056</strain>
    </source>
</reference>
<evidence type="ECO:0000313" key="5">
    <source>
        <dbReference type="EMBL" id="MXV14001.1"/>
    </source>
</evidence>
<gene>
    <name evidence="5" type="ORF">GS398_01715</name>
</gene>
<evidence type="ECO:0000256" key="3">
    <source>
        <dbReference type="PROSITE-ProRule" id="PRU00409"/>
    </source>
</evidence>
<dbReference type="PANTHER" id="PTHR23132:SF23">
    <property type="entry name" value="D-ALANINE--D-ALANINE LIGASE B"/>
    <property type="match status" value="1"/>
</dbReference>
<dbReference type="GO" id="GO:0008716">
    <property type="term" value="F:D-alanine-D-alanine ligase activity"/>
    <property type="evidence" value="ECO:0007669"/>
    <property type="project" value="InterPro"/>
</dbReference>
<name>A0A7K1XSM1_9SPHI</name>
<dbReference type="RefSeq" id="WP_160905014.1">
    <property type="nucleotide sequence ID" value="NZ_WVHS01000001.1"/>
</dbReference>
<dbReference type="InterPro" id="IPR011095">
    <property type="entry name" value="Dala_Dala_lig_C"/>
</dbReference>
<dbReference type="Gene3D" id="3.30.470.20">
    <property type="entry name" value="ATP-grasp fold, B domain"/>
    <property type="match status" value="1"/>
</dbReference>
<keyword evidence="3" id="KW-0547">Nucleotide-binding</keyword>
<dbReference type="PROSITE" id="PS50975">
    <property type="entry name" value="ATP_GRASP"/>
    <property type="match status" value="1"/>
</dbReference>
<evidence type="ECO:0000259" key="4">
    <source>
        <dbReference type="PROSITE" id="PS50975"/>
    </source>
</evidence>
<keyword evidence="3" id="KW-0067">ATP-binding</keyword>
<comment type="similarity">
    <text evidence="1">Belongs to the D-alanine--D-alanine ligase family.</text>
</comment>
<dbReference type="InterPro" id="IPR011761">
    <property type="entry name" value="ATP-grasp"/>
</dbReference>
<accession>A0A7K1XSM1</accession>
<dbReference type="Pfam" id="PF07478">
    <property type="entry name" value="Dala_Dala_lig_C"/>
    <property type="match status" value="1"/>
</dbReference>
<feature type="domain" description="ATP-grasp" evidence="4">
    <location>
        <begin position="119"/>
        <end position="326"/>
    </location>
</feature>
<evidence type="ECO:0000256" key="2">
    <source>
        <dbReference type="ARBA" id="ARBA00022598"/>
    </source>
</evidence>
<sequence length="339" mass="38664">MQFQKEISSIVLIADRVEDPAREMNIYDRDLDKPHPHYVEHLFQTLQEIHPNVILYNSPQELIVNNMKHRDDLVFPFWFGEKSRNRHALIPAICEASNIKYVGADAYTKAVCNDKHVSKLLCKELNLATPNFAIWNSPLDDHLAGYLQFPCVVKPAFEGTSLGIGPNNLVSNLSDAILIARALKEEFQQTILIEEFIPGKEVSICLIGQGRDVHNWAAAERYLEDDVNYFEHRLYTYIEKKSDTLPLALRSVTAQIPDDTLQRCFDLFAYLDKVEFMRIDGRLKGTDFSVIELTPDTHLGADSEFAGTFIAEGGFNYHSVIRLLIENCIKGYQSRNANK</sequence>
<dbReference type="InterPro" id="IPR013815">
    <property type="entry name" value="ATP_grasp_subdomain_1"/>
</dbReference>
<proteinExistence type="inferred from homology"/>
<organism evidence="5 6">
    <name type="scientific">Hufsiella ginkgonis</name>
    <dbReference type="NCBI Taxonomy" id="2695274"/>
    <lineage>
        <taxon>Bacteria</taxon>
        <taxon>Pseudomonadati</taxon>
        <taxon>Bacteroidota</taxon>
        <taxon>Sphingobacteriia</taxon>
        <taxon>Sphingobacteriales</taxon>
        <taxon>Sphingobacteriaceae</taxon>
        <taxon>Hufsiella</taxon>
    </lineage>
</organism>
<dbReference type="AlphaFoldDB" id="A0A7K1XSM1"/>
<evidence type="ECO:0000313" key="6">
    <source>
        <dbReference type="Proteomes" id="UP000451233"/>
    </source>
</evidence>
<keyword evidence="2" id="KW-0436">Ligase</keyword>
<dbReference type="Proteomes" id="UP000451233">
    <property type="component" value="Unassembled WGS sequence"/>
</dbReference>
<evidence type="ECO:0000256" key="1">
    <source>
        <dbReference type="ARBA" id="ARBA00010871"/>
    </source>
</evidence>
<dbReference type="SUPFAM" id="SSF56059">
    <property type="entry name" value="Glutathione synthetase ATP-binding domain-like"/>
    <property type="match status" value="1"/>
</dbReference>
<keyword evidence="6" id="KW-1185">Reference proteome</keyword>
<comment type="caution">
    <text evidence="5">The sequence shown here is derived from an EMBL/GenBank/DDBJ whole genome shotgun (WGS) entry which is preliminary data.</text>
</comment>
<protein>
    <recommendedName>
        <fullName evidence="4">ATP-grasp domain-containing protein</fullName>
    </recommendedName>
</protein>
<dbReference type="GO" id="GO:0005524">
    <property type="term" value="F:ATP binding"/>
    <property type="evidence" value="ECO:0007669"/>
    <property type="project" value="UniProtKB-UniRule"/>
</dbReference>
<dbReference type="GO" id="GO:0046872">
    <property type="term" value="F:metal ion binding"/>
    <property type="evidence" value="ECO:0007669"/>
    <property type="project" value="InterPro"/>
</dbReference>
<dbReference type="EMBL" id="WVHS01000001">
    <property type="protein sequence ID" value="MXV14001.1"/>
    <property type="molecule type" value="Genomic_DNA"/>
</dbReference>